<protein>
    <recommendedName>
        <fullName evidence="7">Protein sleepless</fullName>
    </recommendedName>
</protein>
<keyword evidence="1 4" id="KW-0732">Signal</keyword>
<dbReference type="GO" id="GO:0032222">
    <property type="term" value="P:regulation of synaptic transmission, cholinergic"/>
    <property type="evidence" value="ECO:0007669"/>
    <property type="project" value="InterPro"/>
</dbReference>
<feature type="transmembrane region" description="Helical" evidence="3">
    <location>
        <begin position="120"/>
        <end position="139"/>
    </location>
</feature>
<keyword evidence="3" id="KW-0812">Transmembrane</keyword>
<dbReference type="Pfam" id="PF17064">
    <property type="entry name" value="QVR"/>
    <property type="match status" value="1"/>
</dbReference>
<evidence type="ECO:0000256" key="1">
    <source>
        <dbReference type="ARBA" id="ARBA00022729"/>
    </source>
</evidence>
<evidence type="ECO:0000313" key="6">
    <source>
        <dbReference type="Proteomes" id="UP001162480"/>
    </source>
</evidence>
<dbReference type="SUPFAM" id="SSF57302">
    <property type="entry name" value="Snake toxin-like"/>
    <property type="match status" value="1"/>
</dbReference>
<sequence>MNNCKTYLIFTALGILVIQTVAALTCYYCSNRVEKACGGNFQSYLFKSSTCDSTYSKCALQKNPPLKDGWIGYIRGCYKQGALQGIDDSNGCRYWTSPLNNMTALYCFCDTDYCNSSPTGYFSLGFSITIAIAITVIIVF</sequence>
<dbReference type="InterPro" id="IPR045860">
    <property type="entry name" value="Snake_toxin-like_sf"/>
</dbReference>
<feature type="signal peptide" evidence="4">
    <location>
        <begin position="1"/>
        <end position="23"/>
    </location>
</feature>
<evidence type="ECO:0000256" key="2">
    <source>
        <dbReference type="ARBA" id="ARBA00023180"/>
    </source>
</evidence>
<dbReference type="InterPro" id="IPR050975">
    <property type="entry name" value="Sleep_regulator"/>
</dbReference>
<reference evidence="5" key="1">
    <citation type="submission" date="2023-08" db="EMBL/GenBank/DDBJ databases">
        <authorList>
            <person name="Alioto T."/>
            <person name="Alioto T."/>
            <person name="Gomez Garrido J."/>
        </authorList>
    </citation>
    <scope>NUCLEOTIDE SEQUENCE</scope>
</reference>
<dbReference type="GO" id="GO:0030431">
    <property type="term" value="P:sleep"/>
    <property type="evidence" value="ECO:0007669"/>
    <property type="project" value="InterPro"/>
</dbReference>
<feature type="chain" id="PRO_5041244882" description="Protein sleepless" evidence="4">
    <location>
        <begin position="24"/>
        <end position="140"/>
    </location>
</feature>
<organism evidence="5 6">
    <name type="scientific">Octopus vulgaris</name>
    <name type="common">Common octopus</name>
    <dbReference type="NCBI Taxonomy" id="6645"/>
    <lineage>
        <taxon>Eukaryota</taxon>
        <taxon>Metazoa</taxon>
        <taxon>Spiralia</taxon>
        <taxon>Lophotrochozoa</taxon>
        <taxon>Mollusca</taxon>
        <taxon>Cephalopoda</taxon>
        <taxon>Coleoidea</taxon>
        <taxon>Octopodiformes</taxon>
        <taxon>Octopoda</taxon>
        <taxon>Incirrata</taxon>
        <taxon>Octopodidae</taxon>
        <taxon>Octopus</taxon>
    </lineage>
</organism>
<evidence type="ECO:0000256" key="4">
    <source>
        <dbReference type="SAM" id="SignalP"/>
    </source>
</evidence>
<evidence type="ECO:0000313" key="5">
    <source>
        <dbReference type="EMBL" id="CAI9737306.1"/>
    </source>
</evidence>
<dbReference type="EMBL" id="OX597833">
    <property type="protein sequence ID" value="CAI9737306.1"/>
    <property type="molecule type" value="Genomic_DNA"/>
</dbReference>
<keyword evidence="2" id="KW-0325">Glycoprotein</keyword>
<evidence type="ECO:0000256" key="3">
    <source>
        <dbReference type="SAM" id="Phobius"/>
    </source>
</evidence>
<dbReference type="PANTHER" id="PTHR33562">
    <property type="entry name" value="ATILLA, ISOFORM B-RELATED-RELATED"/>
    <property type="match status" value="1"/>
</dbReference>
<keyword evidence="6" id="KW-1185">Reference proteome</keyword>
<evidence type="ECO:0008006" key="7">
    <source>
        <dbReference type="Google" id="ProtNLM"/>
    </source>
</evidence>
<dbReference type="InterPro" id="IPR031424">
    <property type="entry name" value="QVR-like"/>
</dbReference>
<keyword evidence="3" id="KW-1133">Transmembrane helix</keyword>
<dbReference type="Proteomes" id="UP001162480">
    <property type="component" value="Chromosome 20"/>
</dbReference>
<accession>A0AA36BPL9</accession>
<name>A0AA36BPL9_OCTVU</name>
<dbReference type="AlphaFoldDB" id="A0AA36BPL9"/>
<keyword evidence="3" id="KW-0472">Membrane</keyword>
<gene>
    <name evidence="5" type="ORF">OCTVUL_1B031441</name>
</gene>
<proteinExistence type="predicted"/>